<evidence type="ECO:0000256" key="2">
    <source>
        <dbReference type="ARBA" id="ARBA00009307"/>
    </source>
</evidence>
<evidence type="ECO:0000256" key="6">
    <source>
        <dbReference type="RuleBase" id="RU369086"/>
    </source>
</evidence>
<dbReference type="EMBL" id="LT635765">
    <property type="protein sequence ID" value="SGZ52135.1"/>
    <property type="molecule type" value="Genomic_DNA"/>
</dbReference>
<dbReference type="InterPro" id="IPR005576">
    <property type="entry name" value="Rpb7-like_N"/>
</dbReference>
<organism evidence="9 10">
    <name type="scientific">Sungouiella intermedia</name>
    <dbReference type="NCBI Taxonomy" id="45354"/>
    <lineage>
        <taxon>Eukaryota</taxon>
        <taxon>Fungi</taxon>
        <taxon>Dikarya</taxon>
        <taxon>Ascomycota</taxon>
        <taxon>Saccharomycotina</taxon>
        <taxon>Pichiomycetes</taxon>
        <taxon>Metschnikowiaceae</taxon>
        <taxon>Sungouiella</taxon>
    </lineage>
</organism>
<comment type="subcellular location">
    <subcellularLocation>
        <location evidence="1 6">Nucleus</location>
    </subcellularLocation>
</comment>
<dbReference type="GO" id="GO:0003899">
    <property type="term" value="F:DNA-directed RNA polymerase activity"/>
    <property type="evidence" value="ECO:0007669"/>
    <property type="project" value="InterPro"/>
</dbReference>
<evidence type="ECO:0000259" key="8">
    <source>
        <dbReference type="Pfam" id="PF08292"/>
    </source>
</evidence>
<feature type="domain" description="RNA polymerase Rpb7-like N-terminal" evidence="7">
    <location>
        <begin position="8"/>
        <end position="64"/>
    </location>
</feature>
<dbReference type="PANTHER" id="PTHR12709">
    <property type="entry name" value="DNA-DIRECTED RNA POLYMERASE II, III"/>
    <property type="match status" value="1"/>
</dbReference>
<reference evidence="9 10" key="1">
    <citation type="submission" date="2016-10" db="EMBL/GenBank/DDBJ databases">
        <authorList>
            <person name="de Groot N.N."/>
        </authorList>
    </citation>
    <scope>NUCLEOTIDE SEQUENCE [LARGE SCALE GENOMIC DNA]</scope>
    <source>
        <strain evidence="9 10">PYCC 4715</strain>
    </source>
</reference>
<comment type="function">
    <text evidence="6">DNA-dependent RNA polymerase which catalyzes the transcription of DNA into RNA using the four ribonucleoside triphosphates as substrates.</text>
</comment>
<dbReference type="GO" id="GO:0005666">
    <property type="term" value="C:RNA polymerase III complex"/>
    <property type="evidence" value="ECO:0007669"/>
    <property type="project" value="TreeGrafter"/>
</dbReference>
<dbReference type="Proteomes" id="UP000182259">
    <property type="component" value="Chromosome II"/>
</dbReference>
<dbReference type="Gene3D" id="3.30.1490.120">
    <property type="entry name" value="RNA polymerase Rpb7-like, N-terminal domain"/>
    <property type="match status" value="1"/>
</dbReference>
<dbReference type="FunFam" id="2.40.50.140:FF:000221">
    <property type="entry name" value="DNA-directed RNA polymerase III subunit"/>
    <property type="match status" value="1"/>
</dbReference>
<keyword evidence="4 6" id="KW-0804">Transcription</keyword>
<protein>
    <recommendedName>
        <fullName evidence="6">DNA-directed RNA polymerase subunit</fullName>
    </recommendedName>
</protein>
<dbReference type="InterPro" id="IPR004519">
    <property type="entry name" value="RNAP_E/RPC8"/>
</dbReference>
<evidence type="ECO:0000313" key="10">
    <source>
        <dbReference type="Proteomes" id="UP000182259"/>
    </source>
</evidence>
<dbReference type="GO" id="GO:0006384">
    <property type="term" value="P:transcription initiation at RNA polymerase III promoter"/>
    <property type="evidence" value="ECO:0007669"/>
    <property type="project" value="TreeGrafter"/>
</dbReference>
<proteinExistence type="inferred from homology"/>
<comment type="similarity">
    <text evidence="2">Belongs to the eukaryotic RPB7/RPC8 RNA polymerase subunit family.</text>
</comment>
<evidence type="ECO:0000256" key="5">
    <source>
        <dbReference type="ARBA" id="ARBA00023242"/>
    </source>
</evidence>
<name>A0A1L0BL07_9ASCO</name>
<keyword evidence="3 6" id="KW-0240">DNA-directed RNA polymerase</keyword>
<evidence type="ECO:0000259" key="7">
    <source>
        <dbReference type="Pfam" id="PF03876"/>
    </source>
</evidence>
<dbReference type="AlphaFoldDB" id="A0A1L0BL07"/>
<dbReference type="GO" id="GO:0003677">
    <property type="term" value="F:DNA binding"/>
    <property type="evidence" value="ECO:0007669"/>
    <property type="project" value="InterPro"/>
</dbReference>
<dbReference type="Gene3D" id="2.40.50.140">
    <property type="entry name" value="Nucleic acid-binding proteins"/>
    <property type="match status" value="1"/>
</dbReference>
<accession>A0A1L0BL07</accession>
<dbReference type="FunFam" id="3.30.1490.120:FF:000001">
    <property type="entry name" value="DNA-directed RNA polymerase II subunit RPB7"/>
    <property type="match status" value="1"/>
</dbReference>
<dbReference type="Pfam" id="PF03876">
    <property type="entry name" value="SHS2_Rpb7-N"/>
    <property type="match status" value="1"/>
</dbReference>
<dbReference type="InterPro" id="IPR012340">
    <property type="entry name" value="NA-bd_OB-fold"/>
</dbReference>
<evidence type="ECO:0000313" key="9">
    <source>
        <dbReference type="EMBL" id="SGZ52135.1"/>
    </source>
</evidence>
<dbReference type="NCBIfam" id="TIGR00448">
    <property type="entry name" value="rpoE"/>
    <property type="match status" value="1"/>
</dbReference>
<dbReference type="InterPro" id="IPR036898">
    <property type="entry name" value="RNA_pol_Rpb7-like_N_sf"/>
</dbReference>
<dbReference type="Pfam" id="PF08292">
    <property type="entry name" value="RNA_pol_Rbc25"/>
    <property type="match status" value="1"/>
</dbReference>
<evidence type="ECO:0000256" key="1">
    <source>
        <dbReference type="ARBA" id="ARBA00004123"/>
    </source>
</evidence>
<keyword evidence="5 6" id="KW-0539">Nucleus</keyword>
<gene>
    <name evidence="9" type="ORF">SAMEA4029009_CIC11G00000003406</name>
</gene>
<dbReference type="InterPro" id="IPR013238">
    <property type="entry name" value="RNA_pol_III_Rbc25"/>
</dbReference>
<dbReference type="SUPFAM" id="SSF88798">
    <property type="entry name" value="N-terminal, heterodimerisation domain of RBP7 (RpoE)"/>
    <property type="match status" value="1"/>
</dbReference>
<evidence type="ECO:0000256" key="4">
    <source>
        <dbReference type="ARBA" id="ARBA00023163"/>
    </source>
</evidence>
<dbReference type="SUPFAM" id="SSF50249">
    <property type="entry name" value="Nucleic acid-binding proteins"/>
    <property type="match status" value="1"/>
</dbReference>
<dbReference type="InterPro" id="IPR045113">
    <property type="entry name" value="Rpb7-like"/>
</dbReference>
<dbReference type="PANTHER" id="PTHR12709:SF1">
    <property type="entry name" value="DNA-DIRECTED RNA POLYMERASE III SUBUNIT RPC8"/>
    <property type="match status" value="1"/>
</dbReference>
<dbReference type="CDD" id="cd04330">
    <property type="entry name" value="RNAP_III_Rpc25_N"/>
    <property type="match status" value="1"/>
</dbReference>
<feature type="domain" description="RNA polymerase III subunit Rpc25" evidence="8">
    <location>
        <begin position="83"/>
        <end position="195"/>
    </location>
</feature>
<sequence>MFILSELSDLIRVPPHSFNIPIHKVLKDELHQKYSNKVISSLGLAVSVWDLLDIKDGLLRPGDGGAYVEVKFRIVVWKPFIGEVLTGWVTDCTPEGIKVRMEFFDDIFIPKGYLFESCVFKPVEKAWVWQPDLDTELYIDLNEKIRFRVEEEVFVNIKPKSSSEALGLEEVENKAPPYALIASCQTDGMGCVSWWD</sequence>
<evidence type="ECO:0000256" key="3">
    <source>
        <dbReference type="ARBA" id="ARBA00022478"/>
    </source>
</evidence>